<dbReference type="AlphaFoldDB" id="A0A378LY39"/>
<gene>
    <name evidence="1" type="ORF">NCTC11532_03004</name>
</gene>
<organism evidence="1 2">
    <name type="scientific">Legionella wadsworthii</name>
    <dbReference type="NCBI Taxonomy" id="28088"/>
    <lineage>
        <taxon>Bacteria</taxon>
        <taxon>Pseudomonadati</taxon>
        <taxon>Pseudomonadota</taxon>
        <taxon>Gammaproteobacteria</taxon>
        <taxon>Legionellales</taxon>
        <taxon>Legionellaceae</taxon>
        <taxon>Legionella</taxon>
    </lineage>
</organism>
<reference evidence="1 2" key="1">
    <citation type="submission" date="2018-06" db="EMBL/GenBank/DDBJ databases">
        <authorList>
            <consortium name="Pathogen Informatics"/>
            <person name="Doyle S."/>
        </authorList>
    </citation>
    <scope>NUCLEOTIDE SEQUENCE [LARGE SCALE GENOMIC DNA]</scope>
    <source>
        <strain evidence="1 2">NCTC11532</strain>
    </source>
</reference>
<sequence length="65" mass="7476">MYTKLFNQKSESKEEKEKKIQFVSNLYAAVSHMSHGEKQRILIGALMVTDLTAKEVVEYRVTKGL</sequence>
<proteinExistence type="predicted"/>
<dbReference type="EMBL" id="UGPB01000001">
    <property type="protein sequence ID" value="STY31659.1"/>
    <property type="molecule type" value="Genomic_DNA"/>
</dbReference>
<evidence type="ECO:0000313" key="1">
    <source>
        <dbReference type="EMBL" id="STY31659.1"/>
    </source>
</evidence>
<keyword evidence="2" id="KW-1185">Reference proteome</keyword>
<dbReference type="STRING" id="1122170.GCA_000701265_01468"/>
<dbReference type="Proteomes" id="UP000255297">
    <property type="component" value="Unassembled WGS sequence"/>
</dbReference>
<accession>A0A378LY39</accession>
<dbReference type="RefSeq" id="WP_031566623.1">
    <property type="nucleotide sequence ID" value="NZ_CAAAIS010000006.1"/>
</dbReference>
<name>A0A378LY39_9GAMM</name>
<protein>
    <submittedName>
        <fullName evidence="1">Uncharacterized protein</fullName>
    </submittedName>
</protein>
<evidence type="ECO:0000313" key="2">
    <source>
        <dbReference type="Proteomes" id="UP000255297"/>
    </source>
</evidence>